<name>A0A6A6WYU2_9PLEO</name>
<keyword evidence="8" id="KW-0732">Signal</keyword>
<evidence type="ECO:0000256" key="1">
    <source>
        <dbReference type="ARBA" id="ARBA00001970"/>
    </source>
</evidence>
<dbReference type="EMBL" id="MU002164">
    <property type="protein sequence ID" value="KAF2789084.1"/>
    <property type="molecule type" value="Genomic_DNA"/>
</dbReference>
<comment type="cofactor">
    <cofactor evidence="1">
        <name>heme b</name>
        <dbReference type="ChEBI" id="CHEBI:60344"/>
    </cofactor>
</comment>
<dbReference type="PROSITE" id="PS51405">
    <property type="entry name" value="HEME_HALOPEROXIDASE"/>
    <property type="match status" value="1"/>
</dbReference>
<dbReference type="InterPro" id="IPR036851">
    <property type="entry name" value="Chloroperoxidase-like_sf"/>
</dbReference>
<protein>
    <submittedName>
        <fullName evidence="10">Cloroperoxidase</fullName>
    </submittedName>
</protein>
<reference evidence="10" key="1">
    <citation type="journal article" date="2020" name="Stud. Mycol.">
        <title>101 Dothideomycetes genomes: a test case for predicting lifestyles and emergence of pathogens.</title>
        <authorList>
            <person name="Haridas S."/>
            <person name="Albert R."/>
            <person name="Binder M."/>
            <person name="Bloem J."/>
            <person name="Labutti K."/>
            <person name="Salamov A."/>
            <person name="Andreopoulos B."/>
            <person name="Baker S."/>
            <person name="Barry K."/>
            <person name="Bills G."/>
            <person name="Bluhm B."/>
            <person name="Cannon C."/>
            <person name="Castanera R."/>
            <person name="Culley D."/>
            <person name="Daum C."/>
            <person name="Ezra D."/>
            <person name="Gonzalez J."/>
            <person name="Henrissat B."/>
            <person name="Kuo A."/>
            <person name="Liang C."/>
            <person name="Lipzen A."/>
            <person name="Lutzoni F."/>
            <person name="Magnuson J."/>
            <person name="Mondo S."/>
            <person name="Nolan M."/>
            <person name="Ohm R."/>
            <person name="Pangilinan J."/>
            <person name="Park H.-J."/>
            <person name="Ramirez L."/>
            <person name="Alfaro M."/>
            <person name="Sun H."/>
            <person name="Tritt A."/>
            <person name="Yoshinaga Y."/>
            <person name="Zwiers L.-H."/>
            <person name="Turgeon B."/>
            <person name="Goodwin S."/>
            <person name="Spatafora J."/>
            <person name="Crous P."/>
            <person name="Grigoriev I."/>
        </authorList>
    </citation>
    <scope>NUCLEOTIDE SEQUENCE</scope>
    <source>
        <strain evidence="10">CBS 109.77</strain>
    </source>
</reference>
<keyword evidence="5" id="KW-0560">Oxidoreductase</keyword>
<keyword evidence="11" id="KW-1185">Reference proteome</keyword>
<evidence type="ECO:0000256" key="3">
    <source>
        <dbReference type="ARBA" id="ARBA00022617"/>
    </source>
</evidence>
<dbReference type="OrthoDB" id="407298at2759"/>
<dbReference type="PANTHER" id="PTHR33577">
    <property type="entry name" value="STERIGMATOCYSTIN BIOSYNTHESIS PEROXIDASE STCC-RELATED"/>
    <property type="match status" value="1"/>
</dbReference>
<evidence type="ECO:0000256" key="4">
    <source>
        <dbReference type="ARBA" id="ARBA00022723"/>
    </source>
</evidence>
<evidence type="ECO:0000256" key="2">
    <source>
        <dbReference type="ARBA" id="ARBA00022559"/>
    </source>
</evidence>
<accession>A0A6A6WYU2</accession>
<keyword evidence="3" id="KW-0349">Heme</keyword>
<dbReference type="SUPFAM" id="SSF47571">
    <property type="entry name" value="Cloroperoxidase"/>
    <property type="match status" value="1"/>
</dbReference>
<proteinExistence type="inferred from homology"/>
<dbReference type="AlphaFoldDB" id="A0A6A6WYU2"/>
<organism evidence="10 11">
    <name type="scientific">Melanomma pulvis-pyrius CBS 109.77</name>
    <dbReference type="NCBI Taxonomy" id="1314802"/>
    <lineage>
        <taxon>Eukaryota</taxon>
        <taxon>Fungi</taxon>
        <taxon>Dikarya</taxon>
        <taxon>Ascomycota</taxon>
        <taxon>Pezizomycotina</taxon>
        <taxon>Dothideomycetes</taxon>
        <taxon>Pleosporomycetidae</taxon>
        <taxon>Pleosporales</taxon>
        <taxon>Melanommataceae</taxon>
        <taxon>Melanomma</taxon>
    </lineage>
</organism>
<feature type="signal peptide" evidence="8">
    <location>
        <begin position="1"/>
        <end position="18"/>
    </location>
</feature>
<feature type="chain" id="PRO_5025348559" evidence="8">
    <location>
        <begin position="19"/>
        <end position="265"/>
    </location>
</feature>
<dbReference type="PANTHER" id="PTHR33577:SF9">
    <property type="entry name" value="PEROXIDASE STCC"/>
    <property type="match status" value="1"/>
</dbReference>
<keyword evidence="6" id="KW-0408">Iron</keyword>
<sequence length="265" mass="28885">MKPISVVFTVTLAGLTAAVDFGNWQPPDPGDARSPCPALNSLANHNIIPHDGKNLTVPLLVKAIVEALNVSVELATTVATAGLRTSSNPGSGTYTLDDLKKHNIIEHDGSLSRKDVDMGGNGEFSQETFDEFLGFFGGKEEITIPLAAAARWRAHLFRNLWGRIQSAKKSNPKFTFTASGQFNSYVESSIYMQLLKNPATGTTPLPFIKIFFEQERLPFDEGWRPMSPTSAFSLVQDVLHLSLNTPEEKAASLNGRTIGFHGIEL</sequence>
<gene>
    <name evidence="10" type="ORF">K505DRAFT_313806</name>
</gene>
<dbReference type="InterPro" id="IPR000028">
    <property type="entry name" value="Chloroperoxidase"/>
</dbReference>
<comment type="similarity">
    <text evidence="7">Belongs to the chloroperoxidase family.</text>
</comment>
<dbReference type="Gene3D" id="1.10.489.10">
    <property type="entry name" value="Chloroperoxidase-like"/>
    <property type="match status" value="1"/>
</dbReference>
<evidence type="ECO:0000313" key="10">
    <source>
        <dbReference type="EMBL" id="KAF2789084.1"/>
    </source>
</evidence>
<evidence type="ECO:0000256" key="6">
    <source>
        <dbReference type="ARBA" id="ARBA00023004"/>
    </source>
</evidence>
<dbReference type="Proteomes" id="UP000799757">
    <property type="component" value="Unassembled WGS sequence"/>
</dbReference>
<dbReference type="Pfam" id="PF01328">
    <property type="entry name" value="Peroxidase_2"/>
    <property type="match status" value="1"/>
</dbReference>
<evidence type="ECO:0000313" key="11">
    <source>
        <dbReference type="Proteomes" id="UP000799757"/>
    </source>
</evidence>
<keyword evidence="4" id="KW-0479">Metal-binding</keyword>
<dbReference type="GO" id="GO:0046872">
    <property type="term" value="F:metal ion binding"/>
    <property type="evidence" value="ECO:0007669"/>
    <property type="project" value="UniProtKB-KW"/>
</dbReference>
<evidence type="ECO:0000256" key="5">
    <source>
        <dbReference type="ARBA" id="ARBA00023002"/>
    </source>
</evidence>
<evidence type="ECO:0000256" key="8">
    <source>
        <dbReference type="SAM" id="SignalP"/>
    </source>
</evidence>
<evidence type="ECO:0000259" key="9">
    <source>
        <dbReference type="PROSITE" id="PS51405"/>
    </source>
</evidence>
<feature type="domain" description="Heme haloperoxidase family profile" evidence="9">
    <location>
        <begin position="20"/>
        <end position="240"/>
    </location>
</feature>
<dbReference type="GO" id="GO:0004601">
    <property type="term" value="F:peroxidase activity"/>
    <property type="evidence" value="ECO:0007669"/>
    <property type="project" value="UniProtKB-KW"/>
</dbReference>
<evidence type="ECO:0000256" key="7">
    <source>
        <dbReference type="ARBA" id="ARBA00025795"/>
    </source>
</evidence>
<keyword evidence="2 10" id="KW-0575">Peroxidase</keyword>